<dbReference type="OrthoDB" id="9806017at2"/>
<dbReference type="InterPro" id="IPR001109">
    <property type="entry name" value="Hydrogenase_HupF/HypC"/>
</dbReference>
<keyword evidence="3" id="KW-1185">Reference proteome</keyword>
<comment type="similarity">
    <text evidence="1">Belongs to the HupF/HypC family.</text>
</comment>
<proteinExistence type="inferred from homology"/>
<protein>
    <submittedName>
        <fullName evidence="2">Hydrogenase expression/formation protein HypC</fullName>
    </submittedName>
</protein>
<evidence type="ECO:0000313" key="2">
    <source>
        <dbReference type="EMBL" id="SDB04674.1"/>
    </source>
</evidence>
<gene>
    <name evidence="2" type="ORF">SAMN05660653_00229</name>
</gene>
<dbReference type="PANTHER" id="PTHR35177">
    <property type="entry name" value="HYDROGENASE MATURATION FACTOR HYBG"/>
    <property type="match status" value="1"/>
</dbReference>
<dbReference type="FunFam" id="2.30.30.140:FF:000022">
    <property type="entry name" value="Hydrogenase assembly chaperone HybG"/>
    <property type="match status" value="1"/>
</dbReference>
<accession>A0A1G6A8D0</accession>
<dbReference type="GO" id="GO:0051604">
    <property type="term" value="P:protein maturation"/>
    <property type="evidence" value="ECO:0007669"/>
    <property type="project" value="TreeGrafter"/>
</dbReference>
<dbReference type="PANTHER" id="PTHR35177:SF2">
    <property type="entry name" value="HYDROGENASE MATURATION FACTOR HYBG"/>
    <property type="match status" value="1"/>
</dbReference>
<dbReference type="AlphaFoldDB" id="A0A1G6A8D0"/>
<reference evidence="2 3" key="1">
    <citation type="submission" date="2016-10" db="EMBL/GenBank/DDBJ databases">
        <authorList>
            <person name="de Groot N.N."/>
        </authorList>
    </citation>
    <scope>NUCLEOTIDE SEQUENCE [LARGE SCALE GENOMIC DNA]</scope>
    <source>
        <strain evidence="2 3">ASO4-2</strain>
    </source>
</reference>
<dbReference type="STRING" id="617002.SAMN05660653_00229"/>
<dbReference type="GO" id="GO:1902670">
    <property type="term" value="F:carbon dioxide binding"/>
    <property type="evidence" value="ECO:0007669"/>
    <property type="project" value="TreeGrafter"/>
</dbReference>
<evidence type="ECO:0000313" key="3">
    <source>
        <dbReference type="Proteomes" id="UP000198771"/>
    </source>
</evidence>
<dbReference type="Proteomes" id="UP000198771">
    <property type="component" value="Unassembled WGS sequence"/>
</dbReference>
<dbReference type="GO" id="GO:0005506">
    <property type="term" value="F:iron ion binding"/>
    <property type="evidence" value="ECO:0007669"/>
    <property type="project" value="TreeGrafter"/>
</dbReference>
<dbReference type="EMBL" id="FMXO01000001">
    <property type="protein sequence ID" value="SDB04674.1"/>
    <property type="molecule type" value="Genomic_DNA"/>
</dbReference>
<dbReference type="RefSeq" id="WP_092116530.1">
    <property type="nucleotide sequence ID" value="NZ_FMXO01000001.1"/>
</dbReference>
<sequence length="77" mass="8830">MCLAVPMEIKSIDQDLNIAYVEISGINRKVRLDIIDYPAKVGDYVIIHAGFALRRLDREDALETIKLFQEGFNFETN</sequence>
<dbReference type="PRINTS" id="PR00445">
    <property type="entry name" value="HUPFHYPC"/>
</dbReference>
<dbReference type="SUPFAM" id="SSF159127">
    <property type="entry name" value="HupF/HypC-like"/>
    <property type="match status" value="1"/>
</dbReference>
<dbReference type="Pfam" id="PF01455">
    <property type="entry name" value="HupF_HypC"/>
    <property type="match status" value="1"/>
</dbReference>
<organism evidence="2 3">
    <name type="scientific">Desulfonatronum thiosulfatophilum</name>
    <dbReference type="NCBI Taxonomy" id="617002"/>
    <lineage>
        <taxon>Bacteria</taxon>
        <taxon>Pseudomonadati</taxon>
        <taxon>Thermodesulfobacteriota</taxon>
        <taxon>Desulfovibrionia</taxon>
        <taxon>Desulfovibrionales</taxon>
        <taxon>Desulfonatronaceae</taxon>
        <taxon>Desulfonatronum</taxon>
    </lineage>
</organism>
<dbReference type="NCBIfam" id="TIGR00074">
    <property type="entry name" value="hypC_hupF"/>
    <property type="match status" value="1"/>
</dbReference>
<dbReference type="Gene3D" id="2.30.30.140">
    <property type="match status" value="1"/>
</dbReference>
<name>A0A1G6A8D0_9BACT</name>
<evidence type="ECO:0000256" key="1">
    <source>
        <dbReference type="ARBA" id="ARBA00006018"/>
    </source>
</evidence>